<reference evidence="1" key="1">
    <citation type="submission" date="2020-06" db="EMBL/GenBank/DDBJ databases">
        <title>WGS assembly of Ceratodon purpureus strain R40.</title>
        <authorList>
            <person name="Carey S.B."/>
            <person name="Jenkins J."/>
            <person name="Shu S."/>
            <person name="Lovell J.T."/>
            <person name="Sreedasyam A."/>
            <person name="Maumus F."/>
            <person name="Tiley G.P."/>
            <person name="Fernandez-Pozo N."/>
            <person name="Barry K."/>
            <person name="Chen C."/>
            <person name="Wang M."/>
            <person name="Lipzen A."/>
            <person name="Daum C."/>
            <person name="Saski C.A."/>
            <person name="Payton A.C."/>
            <person name="Mcbreen J.C."/>
            <person name="Conrad R.E."/>
            <person name="Kollar L.M."/>
            <person name="Olsson S."/>
            <person name="Huttunen S."/>
            <person name="Landis J.B."/>
            <person name="Wickett N.J."/>
            <person name="Johnson M.G."/>
            <person name="Rensing S.A."/>
            <person name="Grimwood J."/>
            <person name="Schmutz J."/>
            <person name="Mcdaniel S.F."/>
        </authorList>
    </citation>
    <scope>NUCLEOTIDE SEQUENCE</scope>
    <source>
        <strain evidence="1">R40</strain>
    </source>
</reference>
<dbReference type="EMBL" id="CM026430">
    <property type="protein sequence ID" value="KAG0561329.1"/>
    <property type="molecule type" value="Genomic_DNA"/>
</dbReference>
<name>A0A8T0GSI7_CERPU</name>
<comment type="caution">
    <text evidence="1">The sequence shown here is derived from an EMBL/GenBank/DDBJ whole genome shotgun (WGS) entry which is preliminary data.</text>
</comment>
<gene>
    <name evidence="1" type="ORF">KC19_9G055800</name>
</gene>
<accession>A0A8T0GSI7</accession>
<dbReference type="AlphaFoldDB" id="A0A8T0GSI7"/>
<proteinExistence type="predicted"/>
<evidence type="ECO:0000313" key="1">
    <source>
        <dbReference type="EMBL" id="KAG0561329.1"/>
    </source>
</evidence>
<keyword evidence="2" id="KW-1185">Reference proteome</keyword>
<protein>
    <submittedName>
        <fullName evidence="1">Uncharacterized protein</fullName>
    </submittedName>
</protein>
<evidence type="ECO:0000313" key="2">
    <source>
        <dbReference type="Proteomes" id="UP000822688"/>
    </source>
</evidence>
<dbReference type="Proteomes" id="UP000822688">
    <property type="component" value="Chromosome 9"/>
</dbReference>
<sequence>MHLIHLHMKLLNKLKELLLIQHIHFVNSLSLKFKSIGDPATYSEGNRTLQAAQVGSTKTESSGRHGNARYRQHSKLILSRRYCLPYTGKLLLTILPKSYR</sequence>
<organism evidence="1 2">
    <name type="scientific">Ceratodon purpureus</name>
    <name type="common">Fire moss</name>
    <name type="synonym">Dicranum purpureum</name>
    <dbReference type="NCBI Taxonomy" id="3225"/>
    <lineage>
        <taxon>Eukaryota</taxon>
        <taxon>Viridiplantae</taxon>
        <taxon>Streptophyta</taxon>
        <taxon>Embryophyta</taxon>
        <taxon>Bryophyta</taxon>
        <taxon>Bryophytina</taxon>
        <taxon>Bryopsida</taxon>
        <taxon>Dicranidae</taxon>
        <taxon>Pseudoditrichales</taxon>
        <taxon>Ditrichaceae</taxon>
        <taxon>Ceratodon</taxon>
    </lineage>
</organism>